<dbReference type="Pfam" id="PF17042">
    <property type="entry name" value="NBD_C"/>
    <property type="match status" value="1"/>
</dbReference>
<keyword evidence="3" id="KW-0547">Nucleotide-binding</keyword>
<protein>
    <submittedName>
        <fullName evidence="9">Four-carbon acid sugar kinase family protein</fullName>
        <ecNumber evidence="9">2.7.1.-</ecNumber>
    </submittedName>
</protein>
<dbReference type="EMBL" id="JBHUIP010000009">
    <property type="protein sequence ID" value="MFD2263189.1"/>
    <property type="molecule type" value="Genomic_DNA"/>
</dbReference>
<dbReference type="Pfam" id="PF07005">
    <property type="entry name" value="SBD_N"/>
    <property type="match status" value="1"/>
</dbReference>
<dbReference type="InterPro" id="IPR037051">
    <property type="entry name" value="4-carb_acid_sugar_kinase_N_sf"/>
</dbReference>
<evidence type="ECO:0000256" key="5">
    <source>
        <dbReference type="ARBA" id="ARBA00022840"/>
    </source>
</evidence>
<feature type="domain" description="Four-carbon acid sugar kinase N-terminal" evidence="7">
    <location>
        <begin position="7"/>
        <end position="235"/>
    </location>
</feature>
<keyword evidence="5" id="KW-0067">ATP-binding</keyword>
<accession>A0ABW5DTR6</accession>
<comment type="caution">
    <text evidence="9">The sequence shown here is derived from an EMBL/GenBank/DDBJ whole genome shotgun (WGS) entry which is preliminary data.</text>
</comment>
<evidence type="ECO:0000259" key="8">
    <source>
        <dbReference type="Pfam" id="PF17042"/>
    </source>
</evidence>
<dbReference type="RefSeq" id="WP_379876165.1">
    <property type="nucleotide sequence ID" value="NZ_JBHUIP010000009.1"/>
</dbReference>
<dbReference type="EC" id="2.7.1.-" evidence="9"/>
<sequence>MSAARYGWYGDDFTGASDTLATLAERNLAALLFLKVPTASQLERAGPLDAIGIAGAARSMAPEAMTAELEAVGRFFAAAGVQILHYKCCSTFDSAPHVGSIGVATRALAPHFPNPFVPILGGQPNLGRFCLFGTLFAAAGDGQIHRIDRHPTMSIHPVTPMAEADLRRHLALQGLADLRLVDYRAYGSPLDIPSAPTLLDVSRAEDLSVIGPLLWAKAGAGPMLAVGASSVAQALATAWTDRRASQQHQKPPRHDGPVLALVGSLSPVTRAQVEAAQGYRHLAIDPHRLLQDPDYVPALQRQVVDALGLGNVMLVTDPPGATPVNAGALASATGQLLGNILKKARISRLLIAGGDTSSLAVRSLDMWGLSYIAPLVPGAPLCRAHSDDPSLDGLEITLKGGQMGPTDFFTLAAR</sequence>
<organism evidence="9 10">
    <name type="scientific">Lacibacterium aquatile</name>
    <dbReference type="NCBI Taxonomy" id="1168082"/>
    <lineage>
        <taxon>Bacteria</taxon>
        <taxon>Pseudomonadati</taxon>
        <taxon>Pseudomonadota</taxon>
        <taxon>Alphaproteobacteria</taxon>
        <taxon>Rhodospirillales</taxon>
        <taxon>Rhodospirillaceae</taxon>
    </lineage>
</organism>
<evidence type="ECO:0000259" key="7">
    <source>
        <dbReference type="Pfam" id="PF07005"/>
    </source>
</evidence>
<keyword evidence="2 9" id="KW-0808">Transferase</keyword>
<feature type="domain" description="Four-carbon acid sugar kinase nucleotide binding" evidence="8">
    <location>
        <begin position="259"/>
        <end position="409"/>
    </location>
</feature>
<dbReference type="InterPro" id="IPR031475">
    <property type="entry name" value="NBD_C"/>
</dbReference>
<dbReference type="InterPro" id="IPR042213">
    <property type="entry name" value="NBD_C_sf"/>
</dbReference>
<reference evidence="10" key="1">
    <citation type="journal article" date="2019" name="Int. J. Syst. Evol. Microbiol.">
        <title>The Global Catalogue of Microorganisms (GCM) 10K type strain sequencing project: providing services to taxonomists for standard genome sequencing and annotation.</title>
        <authorList>
            <consortium name="The Broad Institute Genomics Platform"/>
            <consortium name="The Broad Institute Genome Sequencing Center for Infectious Disease"/>
            <person name="Wu L."/>
            <person name="Ma J."/>
        </authorList>
    </citation>
    <scope>NUCLEOTIDE SEQUENCE [LARGE SCALE GENOMIC DNA]</scope>
    <source>
        <strain evidence="10">CGMCC 1.19062</strain>
    </source>
</reference>
<keyword evidence="4 9" id="KW-0418">Kinase</keyword>
<gene>
    <name evidence="9" type="ORF">ACFSM5_09845</name>
</gene>
<dbReference type="Gene3D" id="3.40.50.10840">
    <property type="entry name" value="Putative sugar-binding, N-terminal domain"/>
    <property type="match status" value="1"/>
</dbReference>
<dbReference type="Proteomes" id="UP001597295">
    <property type="component" value="Unassembled WGS sequence"/>
</dbReference>
<dbReference type="SUPFAM" id="SSF142764">
    <property type="entry name" value="YgbK-like"/>
    <property type="match status" value="1"/>
</dbReference>
<dbReference type="InterPro" id="IPR010737">
    <property type="entry name" value="4-carb_acid_sugar_kinase_N"/>
</dbReference>
<name>A0ABW5DTR6_9PROT</name>
<evidence type="ECO:0000256" key="4">
    <source>
        <dbReference type="ARBA" id="ARBA00022777"/>
    </source>
</evidence>
<dbReference type="Gene3D" id="3.40.980.20">
    <property type="entry name" value="Four-carbon acid sugar kinase, nucleotide binding domain"/>
    <property type="match status" value="1"/>
</dbReference>
<dbReference type="GO" id="GO:0016301">
    <property type="term" value="F:kinase activity"/>
    <property type="evidence" value="ECO:0007669"/>
    <property type="project" value="UniProtKB-KW"/>
</dbReference>
<evidence type="ECO:0000256" key="2">
    <source>
        <dbReference type="ARBA" id="ARBA00022679"/>
    </source>
</evidence>
<comment type="similarity">
    <text evidence="1">Belongs to the four-carbon acid sugar kinase family.</text>
</comment>
<evidence type="ECO:0000256" key="6">
    <source>
        <dbReference type="ARBA" id="ARBA00023277"/>
    </source>
</evidence>
<evidence type="ECO:0000313" key="10">
    <source>
        <dbReference type="Proteomes" id="UP001597295"/>
    </source>
</evidence>
<evidence type="ECO:0000313" key="9">
    <source>
        <dbReference type="EMBL" id="MFD2263189.1"/>
    </source>
</evidence>
<evidence type="ECO:0000256" key="3">
    <source>
        <dbReference type="ARBA" id="ARBA00022741"/>
    </source>
</evidence>
<keyword evidence="10" id="KW-1185">Reference proteome</keyword>
<keyword evidence="6" id="KW-0119">Carbohydrate metabolism</keyword>
<evidence type="ECO:0000256" key="1">
    <source>
        <dbReference type="ARBA" id="ARBA00005715"/>
    </source>
</evidence>
<proteinExistence type="inferred from homology"/>